<dbReference type="AlphaFoldDB" id="Q17PL1"/>
<reference evidence="5" key="1">
    <citation type="submission" date="2005-10" db="EMBL/GenBank/DDBJ databases">
        <authorList>
            <person name="Loftus B.J."/>
            <person name="Nene V.M."/>
            <person name="Hannick L.I."/>
            <person name="Bidwell S."/>
            <person name="Haas B."/>
            <person name="Amedeo P."/>
            <person name="Orvis J."/>
            <person name="Wortman J.R."/>
            <person name="White O.R."/>
            <person name="Salzberg S."/>
            <person name="Shumway M."/>
            <person name="Koo H."/>
            <person name="Zhao Y."/>
            <person name="Holmes M."/>
            <person name="Miller J."/>
            <person name="Schatz M."/>
            <person name="Pop M."/>
            <person name="Pai G."/>
            <person name="Utterback T."/>
            <person name="Rogers Y.-H."/>
            <person name="Kravitz S."/>
            <person name="Fraser C.M."/>
        </authorList>
    </citation>
    <scope>NUCLEOTIDE SEQUENCE</scope>
    <source>
        <strain evidence="5">Liverpool</strain>
    </source>
</reference>
<keyword evidence="1" id="KW-0646">Protease inhibitor</keyword>
<evidence type="ECO:0000313" key="5">
    <source>
        <dbReference type="EMBL" id="EAT48606.1"/>
    </source>
</evidence>
<feature type="chain" id="PRO_5014308205" evidence="3">
    <location>
        <begin position="18"/>
        <end position="95"/>
    </location>
</feature>
<dbReference type="Proteomes" id="UP000682892">
    <property type="component" value="Unassembled WGS sequence"/>
</dbReference>
<evidence type="ECO:0000259" key="4">
    <source>
        <dbReference type="Pfam" id="PF01826"/>
    </source>
</evidence>
<keyword evidence="2" id="KW-1015">Disulfide bond</keyword>
<reference evidence="5" key="3">
    <citation type="submission" date="2012-09" db="EMBL/GenBank/DDBJ databases">
        <authorList>
            <consortium name="VectorBase"/>
        </authorList>
    </citation>
    <scope>NUCLEOTIDE SEQUENCE</scope>
    <source>
        <strain evidence="5">Liverpool</strain>
    </source>
</reference>
<accession>Q17PL1</accession>
<feature type="signal peptide" evidence="3">
    <location>
        <begin position="1"/>
        <end position="17"/>
    </location>
</feature>
<protein>
    <submittedName>
        <fullName evidence="5">AAEL000302-PA</fullName>
    </submittedName>
</protein>
<dbReference type="InterPro" id="IPR036084">
    <property type="entry name" value="Ser_inhib-like_sf"/>
</dbReference>
<keyword evidence="3" id="KW-0732">Signal</keyword>
<dbReference type="OMA" id="TESQCNE"/>
<dbReference type="GO" id="GO:0030414">
    <property type="term" value="F:peptidase inhibitor activity"/>
    <property type="evidence" value="ECO:0007669"/>
    <property type="project" value="UniProtKB-KW"/>
</dbReference>
<dbReference type="Pfam" id="PF01826">
    <property type="entry name" value="TIL"/>
    <property type="match status" value="1"/>
</dbReference>
<dbReference type="Gene3D" id="2.10.25.10">
    <property type="entry name" value="Laminin"/>
    <property type="match status" value="1"/>
</dbReference>
<dbReference type="STRING" id="7159.Q17PL1"/>
<dbReference type="PaxDb" id="7159-AAEL000302-PA"/>
<proteinExistence type="predicted"/>
<dbReference type="InterPro" id="IPR051368">
    <property type="entry name" value="SerProtInhib-TIL_Domain"/>
</dbReference>
<dbReference type="PANTHER" id="PTHR23259:SF70">
    <property type="entry name" value="ACCESSORY GLAND PROTEIN ACP62F-RELATED"/>
    <property type="match status" value="1"/>
</dbReference>
<evidence type="ECO:0000256" key="3">
    <source>
        <dbReference type="SAM" id="SignalP"/>
    </source>
</evidence>
<dbReference type="PhylomeDB" id="Q17PL1"/>
<feature type="domain" description="TIL" evidence="4">
    <location>
        <begin position="23"/>
        <end position="78"/>
    </location>
</feature>
<evidence type="ECO:0000256" key="1">
    <source>
        <dbReference type="ARBA" id="ARBA00022690"/>
    </source>
</evidence>
<organism evidence="5 6">
    <name type="scientific">Aedes aegypti</name>
    <name type="common">Yellowfever mosquito</name>
    <name type="synonym">Culex aegypti</name>
    <dbReference type="NCBI Taxonomy" id="7159"/>
    <lineage>
        <taxon>Eukaryota</taxon>
        <taxon>Metazoa</taxon>
        <taxon>Ecdysozoa</taxon>
        <taxon>Arthropoda</taxon>
        <taxon>Hexapoda</taxon>
        <taxon>Insecta</taxon>
        <taxon>Pterygota</taxon>
        <taxon>Neoptera</taxon>
        <taxon>Endopterygota</taxon>
        <taxon>Diptera</taxon>
        <taxon>Nematocera</taxon>
        <taxon>Culicoidea</taxon>
        <taxon>Culicidae</taxon>
        <taxon>Culicinae</taxon>
        <taxon>Aedini</taxon>
        <taxon>Aedes</taxon>
        <taxon>Stegomyia</taxon>
    </lineage>
</organism>
<reference evidence="5" key="2">
    <citation type="journal article" date="2007" name="Science">
        <title>Genome sequence of Aedes aegypti, a major arbovirus vector.</title>
        <authorList>
            <person name="Nene V."/>
            <person name="Wortman J.R."/>
            <person name="Lawson D."/>
            <person name="Haas B."/>
            <person name="Kodira C."/>
            <person name="Tu Z.J."/>
            <person name="Loftus B."/>
            <person name="Xi Z."/>
            <person name="Megy K."/>
            <person name="Grabherr M."/>
            <person name="Ren Q."/>
            <person name="Zdobnov E.M."/>
            <person name="Lobo N.F."/>
            <person name="Campbell K.S."/>
            <person name="Brown S.E."/>
            <person name="Bonaldo M.F."/>
            <person name="Zhu J."/>
            <person name="Sinkins S.P."/>
            <person name="Hogenkamp D.G."/>
            <person name="Amedeo P."/>
            <person name="Arensburger P."/>
            <person name="Atkinson P.W."/>
            <person name="Bidwell S."/>
            <person name="Biedler J."/>
            <person name="Birney E."/>
            <person name="Bruggner R.V."/>
            <person name="Costas J."/>
            <person name="Coy M.R."/>
            <person name="Crabtree J."/>
            <person name="Crawford M."/>
            <person name="Debruyn B."/>
            <person name="Decaprio D."/>
            <person name="Eiglmeier K."/>
            <person name="Eisenstadt E."/>
            <person name="El-Dorry H."/>
            <person name="Gelbart W.M."/>
            <person name="Gomes S.L."/>
            <person name="Hammond M."/>
            <person name="Hannick L.I."/>
            <person name="Hogan J.R."/>
            <person name="Holmes M.H."/>
            <person name="Jaffe D."/>
            <person name="Johnston J.S."/>
            <person name="Kennedy R.C."/>
            <person name="Koo H."/>
            <person name="Kravitz S."/>
            <person name="Kriventseva E.V."/>
            <person name="Kulp D."/>
            <person name="Labutti K."/>
            <person name="Lee E."/>
            <person name="Li S."/>
            <person name="Lovin D.D."/>
            <person name="Mao C."/>
            <person name="Mauceli E."/>
            <person name="Menck C.F."/>
            <person name="Miller J.R."/>
            <person name="Montgomery P."/>
            <person name="Mori A."/>
            <person name="Nascimento A.L."/>
            <person name="Naveira H.F."/>
            <person name="Nusbaum C."/>
            <person name="O'leary S."/>
            <person name="Orvis J."/>
            <person name="Pertea M."/>
            <person name="Quesneville H."/>
            <person name="Reidenbach K.R."/>
            <person name="Rogers Y.H."/>
            <person name="Roth C.W."/>
            <person name="Schneider J.R."/>
            <person name="Schatz M."/>
            <person name="Shumway M."/>
            <person name="Stanke M."/>
            <person name="Stinson E.O."/>
            <person name="Tubio J.M."/>
            <person name="Vanzee J.P."/>
            <person name="Verjovski-Almeida S."/>
            <person name="Werner D."/>
            <person name="White O."/>
            <person name="Wyder S."/>
            <person name="Zeng Q."/>
            <person name="Zhao Q."/>
            <person name="Zhao Y."/>
            <person name="Hill C.A."/>
            <person name="Raikhel A.S."/>
            <person name="Soares M.B."/>
            <person name="Knudson D.L."/>
            <person name="Lee N.H."/>
            <person name="Galagan J."/>
            <person name="Salzberg S.L."/>
            <person name="Paulsen I.T."/>
            <person name="Dimopoulos G."/>
            <person name="Collins F.H."/>
            <person name="Birren B."/>
            <person name="Fraser-Liggett C.M."/>
            <person name="Severson D.W."/>
        </authorList>
    </citation>
    <scope>NUCLEOTIDE SEQUENCE [LARGE SCALE GENOMIC DNA]</scope>
    <source>
        <strain evidence="5">Liverpool</strain>
    </source>
</reference>
<gene>
    <name evidence="5" type="ORF">AaeL_AAEL000302</name>
</gene>
<name>Q17PL1_AEDAE</name>
<dbReference type="CDD" id="cd19941">
    <property type="entry name" value="TIL"/>
    <property type="match status" value="1"/>
</dbReference>
<sequence>MNFAVIVVLALIAAVGAVSVLPCGPNDLYLECGSACPETCDTLGEVKPCTRQCIRGCFCQLGYVRNTVTGECVKPCDCPPKTTTTTPVPTGAPCS</sequence>
<dbReference type="InterPro" id="IPR002919">
    <property type="entry name" value="TIL_dom"/>
</dbReference>
<dbReference type="SUPFAM" id="SSF57567">
    <property type="entry name" value="Serine protease inhibitors"/>
    <property type="match status" value="1"/>
</dbReference>
<dbReference type="HOGENOM" id="CLU_156801_0_1_1"/>
<evidence type="ECO:0000256" key="2">
    <source>
        <dbReference type="ARBA" id="ARBA00023157"/>
    </source>
</evidence>
<dbReference type="PANTHER" id="PTHR23259">
    <property type="entry name" value="RIDDLE"/>
    <property type="match status" value="1"/>
</dbReference>
<evidence type="ECO:0000313" key="6">
    <source>
        <dbReference type="Proteomes" id="UP000682892"/>
    </source>
</evidence>
<dbReference type="EMBL" id="CH477191">
    <property type="protein sequence ID" value="EAT48606.1"/>
    <property type="molecule type" value="Genomic_DNA"/>
</dbReference>
<dbReference type="eggNOG" id="KOG1217">
    <property type="taxonomic scope" value="Eukaryota"/>
</dbReference>